<keyword evidence="1" id="KW-0472">Membrane</keyword>
<dbReference type="EMBL" id="MN739207">
    <property type="protein sequence ID" value="QHS93547.1"/>
    <property type="molecule type" value="Genomic_DNA"/>
</dbReference>
<evidence type="ECO:0008006" key="3">
    <source>
        <dbReference type="Google" id="ProtNLM"/>
    </source>
</evidence>
<feature type="transmembrane region" description="Helical" evidence="1">
    <location>
        <begin position="6"/>
        <end position="25"/>
    </location>
</feature>
<proteinExistence type="predicted"/>
<keyword evidence="1" id="KW-1133">Transmembrane helix</keyword>
<name>A0A6C0BMC3_9ZZZZ</name>
<organism evidence="2">
    <name type="scientific">viral metagenome</name>
    <dbReference type="NCBI Taxonomy" id="1070528"/>
    <lineage>
        <taxon>unclassified sequences</taxon>
        <taxon>metagenomes</taxon>
        <taxon>organismal metagenomes</taxon>
    </lineage>
</organism>
<accession>A0A6C0BMC3</accession>
<keyword evidence="1" id="KW-0812">Transmembrane</keyword>
<evidence type="ECO:0000313" key="2">
    <source>
        <dbReference type="EMBL" id="QHS93547.1"/>
    </source>
</evidence>
<evidence type="ECO:0000256" key="1">
    <source>
        <dbReference type="SAM" id="Phobius"/>
    </source>
</evidence>
<sequence length="132" mass="15101">MEPDSKFALIIMVVLSVLIVLSRVIPSRNMQNKMDFHNYDRIMKNVQNLHTAAKQDTNILMALLHINTALSKLDTIESLSSAQEITRNCKMDFMALKALIEEYHEKVLRGFESEAPRIALPRTQVYDINAVL</sequence>
<protein>
    <recommendedName>
        <fullName evidence="3">Transmembrane protein</fullName>
    </recommendedName>
</protein>
<reference evidence="2" key="1">
    <citation type="journal article" date="2020" name="Nature">
        <title>Giant virus diversity and host interactions through global metagenomics.</title>
        <authorList>
            <person name="Schulz F."/>
            <person name="Roux S."/>
            <person name="Paez-Espino D."/>
            <person name="Jungbluth S."/>
            <person name="Walsh D.A."/>
            <person name="Denef V.J."/>
            <person name="McMahon K.D."/>
            <person name="Konstantinidis K.T."/>
            <person name="Eloe-Fadrosh E.A."/>
            <person name="Kyrpides N.C."/>
            <person name="Woyke T."/>
        </authorList>
    </citation>
    <scope>NUCLEOTIDE SEQUENCE</scope>
    <source>
        <strain evidence="2">GVMAG-M-3300018080-19</strain>
    </source>
</reference>
<dbReference type="AlphaFoldDB" id="A0A6C0BMC3"/>